<dbReference type="Proteomes" id="UP000635902">
    <property type="component" value="Unassembled WGS sequence"/>
</dbReference>
<evidence type="ECO:0000313" key="4">
    <source>
        <dbReference type="Proteomes" id="UP000635902"/>
    </source>
</evidence>
<evidence type="ECO:0000256" key="1">
    <source>
        <dbReference type="SAM" id="MobiDB-lite"/>
    </source>
</evidence>
<feature type="compositionally biased region" description="Polar residues" evidence="1">
    <location>
        <begin position="1"/>
        <end position="14"/>
    </location>
</feature>
<gene>
    <name evidence="3" type="ORF">IRY30_04955</name>
</gene>
<feature type="region of interest" description="Disordered" evidence="1">
    <location>
        <begin position="1"/>
        <end position="22"/>
    </location>
</feature>
<evidence type="ECO:0000313" key="3">
    <source>
        <dbReference type="EMBL" id="MBF4553430.1"/>
    </source>
</evidence>
<feature type="chain" id="PRO_5045047409" description="DUF4439 domain-containing protein" evidence="2">
    <location>
        <begin position="49"/>
        <end position="331"/>
    </location>
</feature>
<dbReference type="EMBL" id="JADKMY010000001">
    <property type="protein sequence ID" value="MBF4553430.1"/>
    <property type="molecule type" value="Genomic_DNA"/>
</dbReference>
<name>A0ABR9ZJ19_9CORY</name>
<proteinExistence type="predicted"/>
<evidence type="ECO:0000256" key="2">
    <source>
        <dbReference type="SAM" id="SignalP"/>
    </source>
</evidence>
<organism evidence="3 4">
    <name type="scientific">Corynebacterium suicordis DSM 45110</name>
    <dbReference type="NCBI Taxonomy" id="1121369"/>
    <lineage>
        <taxon>Bacteria</taxon>
        <taxon>Bacillati</taxon>
        <taxon>Actinomycetota</taxon>
        <taxon>Actinomycetes</taxon>
        <taxon>Mycobacteriales</taxon>
        <taxon>Corynebacteriaceae</taxon>
        <taxon>Corynebacterium</taxon>
    </lineage>
</organism>
<keyword evidence="4" id="KW-1185">Reference proteome</keyword>
<evidence type="ECO:0008006" key="5">
    <source>
        <dbReference type="Google" id="ProtNLM"/>
    </source>
</evidence>
<accession>A0ABR9ZJ19</accession>
<reference evidence="3 4" key="1">
    <citation type="submission" date="2020-10" db="EMBL/GenBank/DDBJ databases">
        <title>Novel species in genus Corynebacterium.</title>
        <authorList>
            <person name="Zhang G."/>
        </authorList>
    </citation>
    <scope>NUCLEOTIDE SEQUENCE [LARGE SCALE GENOMIC DNA]</scope>
    <source>
        <strain evidence="3 4">DSM 45110</strain>
    </source>
</reference>
<protein>
    <recommendedName>
        <fullName evidence="5">DUF4439 domain-containing protein</fullName>
    </recommendedName>
</protein>
<feature type="signal peptide" evidence="2">
    <location>
        <begin position="1"/>
        <end position="48"/>
    </location>
</feature>
<dbReference type="RefSeq" id="WP_194556240.1">
    <property type="nucleotide sequence ID" value="NZ_JADKMY010000001.1"/>
</dbReference>
<keyword evidence="2" id="KW-0732">Signal</keyword>
<comment type="caution">
    <text evidence="3">The sequence shown here is derived from an EMBL/GenBank/DDBJ whole genome shotgun (WGS) entry which is preliminary data.</text>
</comment>
<sequence length="331" mass="35375">MSNTSSSVRTQFSPASATPRAPRAARVSRALAAALCAGAVGFSVTACGADGPLASLTSEPEANDTLVNLDAQYQHVLQDQQLDASTKDLLEDQLKTVREEWVRLCGKDDEGSSPESCVDEAKVDSVSVPGNFSLNSLQESLVDAVVQVSPEKAGKSDGSALEGGNREVNSAVLLDLAAELSPLVEGSDEQDLQKLQLTTYSEELETVRQAAHAGWFAVGVGLAKDDGTHAKTVKSVRETLRVLQMDLTDQADRLSQEPAAELPAGYIASDTAEPPRNSAEVLPYVAKILPTVTQPLREAVLNARAVEDRKYAAQWYLHLSRLQHQVGAEQQ</sequence>